<feature type="compositionally biased region" description="Basic and acidic residues" evidence="2">
    <location>
        <begin position="176"/>
        <end position="189"/>
    </location>
</feature>
<evidence type="ECO:0008006" key="5">
    <source>
        <dbReference type="Google" id="ProtNLM"/>
    </source>
</evidence>
<dbReference type="Proteomes" id="UP000507470">
    <property type="component" value="Unassembled WGS sequence"/>
</dbReference>
<feature type="compositionally biased region" description="Polar residues" evidence="2">
    <location>
        <begin position="258"/>
        <end position="268"/>
    </location>
</feature>
<evidence type="ECO:0000256" key="2">
    <source>
        <dbReference type="SAM" id="MobiDB-lite"/>
    </source>
</evidence>
<feature type="region of interest" description="Disordered" evidence="2">
    <location>
        <begin position="218"/>
        <end position="351"/>
    </location>
</feature>
<feature type="compositionally biased region" description="Polar residues" evidence="2">
    <location>
        <begin position="275"/>
        <end position="301"/>
    </location>
</feature>
<keyword evidence="4" id="KW-1185">Reference proteome</keyword>
<feature type="coiled-coil region" evidence="1">
    <location>
        <begin position="466"/>
        <end position="493"/>
    </location>
</feature>
<sequence length="638" mass="71399">MDFISKEDVFEMAKASKLSEAADGVFFLVFWEDNQFGVVTKNDLVNIAVSELTEKVYGQKCEAMYGTDRYHVTLIFRGKDEDQLYTMANKCDGIWRKNKNSQPQTKKRVSKPNLLTDFEMDPNSEDTTTPHDQSAEGQKKVQRKKQGQQNIDVASRKKKQDKGDQNVDSVPPKKKSKEELQKEKKERQISRNAAMEAATKWIEEHATNVSMETNVDNINSSVTNNIPATQPNTQVPSSPASQTDHDSKVPSNPPAPQHPNTQVSSKTPSQPPPHSNTEVLSNIATQPSQQPNTPVPSTCSNLLPPMHPNLQVISTPASQPPPHPNTPNTFNLLSQLPSHPNTPAFYNPATQPPPHPFFSAYSYPSTPPQPHPYYNHNFFSTSNSAFYDQPQHNLTNPLLNTSCTSNDKNHVTTDIQPSTSSCMSTALRALQFVENDNNDENVDIQDENVNILNEECQGCINKSLKIEALSCALEKAQVDNEALLSRIRCLEEKTVKNERQPQDATETEVLVDHYIPSRGLQIDHSNYKLVPLDQAIPPLYERIGGTEVSVPQKWMVTLLSKCKGKGSSFTIKKMLDGFFEPQELVGQKASSLRNNKIIQAIRLYTINKFHVKDSDFNGALNSKIHTCKRASTKIIQKK</sequence>
<protein>
    <recommendedName>
        <fullName evidence="5">BEN domain-containing protein</fullName>
    </recommendedName>
</protein>
<reference evidence="3 4" key="1">
    <citation type="submission" date="2020-06" db="EMBL/GenBank/DDBJ databases">
        <authorList>
            <person name="Li R."/>
            <person name="Bekaert M."/>
        </authorList>
    </citation>
    <scope>NUCLEOTIDE SEQUENCE [LARGE SCALE GENOMIC DNA]</scope>
    <source>
        <strain evidence="4">wild</strain>
    </source>
</reference>
<feature type="region of interest" description="Disordered" evidence="2">
    <location>
        <begin position="95"/>
        <end position="192"/>
    </location>
</feature>
<name>A0A6J8CJ50_MYTCO</name>
<dbReference type="EMBL" id="CACVKT020005601">
    <property type="protein sequence ID" value="CAC5396055.1"/>
    <property type="molecule type" value="Genomic_DNA"/>
</dbReference>
<gene>
    <name evidence="3" type="ORF">MCOR_30658</name>
</gene>
<keyword evidence="1" id="KW-0175">Coiled coil</keyword>
<accession>A0A6J8CJ50</accession>
<evidence type="ECO:0000256" key="1">
    <source>
        <dbReference type="SAM" id="Coils"/>
    </source>
</evidence>
<feature type="compositionally biased region" description="Polar residues" evidence="2">
    <location>
        <begin position="332"/>
        <end position="341"/>
    </location>
</feature>
<feature type="compositionally biased region" description="Polar residues" evidence="2">
    <location>
        <begin position="218"/>
        <end position="242"/>
    </location>
</feature>
<dbReference type="OrthoDB" id="6214513at2759"/>
<proteinExistence type="predicted"/>
<organism evidence="3 4">
    <name type="scientific">Mytilus coruscus</name>
    <name type="common">Sea mussel</name>
    <dbReference type="NCBI Taxonomy" id="42192"/>
    <lineage>
        <taxon>Eukaryota</taxon>
        <taxon>Metazoa</taxon>
        <taxon>Spiralia</taxon>
        <taxon>Lophotrochozoa</taxon>
        <taxon>Mollusca</taxon>
        <taxon>Bivalvia</taxon>
        <taxon>Autobranchia</taxon>
        <taxon>Pteriomorphia</taxon>
        <taxon>Mytilida</taxon>
        <taxon>Mytiloidea</taxon>
        <taxon>Mytilidae</taxon>
        <taxon>Mytilinae</taxon>
        <taxon>Mytilus</taxon>
    </lineage>
</organism>
<evidence type="ECO:0000313" key="4">
    <source>
        <dbReference type="Proteomes" id="UP000507470"/>
    </source>
</evidence>
<dbReference type="AlphaFoldDB" id="A0A6J8CJ50"/>
<evidence type="ECO:0000313" key="3">
    <source>
        <dbReference type="EMBL" id="CAC5396055.1"/>
    </source>
</evidence>